<name>A0ABW7Q9C5_9MICO</name>
<accession>A0ABW7Q9C5</accession>
<sequence>MTDRAHTEEALYRTAVTAVTHYEGRADAEPGYTIDEDLDWCMQPLAGVTEPERSVLRGLIRATIVDPTRARQALVRRLAVAADD</sequence>
<evidence type="ECO:0000313" key="2">
    <source>
        <dbReference type="Proteomes" id="UP001610861"/>
    </source>
</evidence>
<dbReference type="RefSeq" id="WP_397556928.1">
    <property type="nucleotide sequence ID" value="NZ_JBIQWL010000004.1"/>
</dbReference>
<comment type="caution">
    <text evidence="1">The sequence shown here is derived from an EMBL/GenBank/DDBJ whole genome shotgun (WGS) entry which is preliminary data.</text>
</comment>
<gene>
    <name evidence="1" type="ORF">ACH3VR_14035</name>
</gene>
<protein>
    <submittedName>
        <fullName evidence="1">Uncharacterized protein</fullName>
    </submittedName>
</protein>
<dbReference type="EMBL" id="JBIQWL010000004">
    <property type="protein sequence ID" value="MFH8251487.1"/>
    <property type="molecule type" value="Genomic_DNA"/>
</dbReference>
<organism evidence="1 2">
    <name type="scientific">Microbacterium alkaliflavum</name>
    <dbReference type="NCBI Taxonomy" id="3248839"/>
    <lineage>
        <taxon>Bacteria</taxon>
        <taxon>Bacillati</taxon>
        <taxon>Actinomycetota</taxon>
        <taxon>Actinomycetes</taxon>
        <taxon>Micrococcales</taxon>
        <taxon>Microbacteriaceae</taxon>
        <taxon>Microbacterium</taxon>
    </lineage>
</organism>
<keyword evidence="2" id="KW-1185">Reference proteome</keyword>
<evidence type="ECO:0000313" key="1">
    <source>
        <dbReference type="EMBL" id="MFH8251487.1"/>
    </source>
</evidence>
<proteinExistence type="predicted"/>
<reference evidence="1 2" key="1">
    <citation type="submission" date="2024-09" db="EMBL/GenBank/DDBJ databases">
        <authorList>
            <person name="Pan X."/>
        </authorList>
    </citation>
    <scope>NUCLEOTIDE SEQUENCE [LARGE SCALE GENOMIC DNA]</scope>
    <source>
        <strain evidence="1 2">B2969</strain>
    </source>
</reference>
<dbReference type="Proteomes" id="UP001610861">
    <property type="component" value="Unassembled WGS sequence"/>
</dbReference>